<gene>
    <name evidence="3" type="ORF">SNAT2548_LOCUS6899</name>
</gene>
<keyword evidence="1" id="KW-0472">Membrane</keyword>
<feature type="transmembrane region" description="Helical" evidence="1">
    <location>
        <begin position="72"/>
        <end position="91"/>
    </location>
</feature>
<organism evidence="3 4">
    <name type="scientific">Symbiodinium natans</name>
    <dbReference type="NCBI Taxonomy" id="878477"/>
    <lineage>
        <taxon>Eukaryota</taxon>
        <taxon>Sar</taxon>
        <taxon>Alveolata</taxon>
        <taxon>Dinophyceae</taxon>
        <taxon>Suessiales</taxon>
        <taxon>Symbiodiniaceae</taxon>
        <taxon>Symbiodinium</taxon>
    </lineage>
</organism>
<dbReference type="EMBL" id="CAJNDS010000469">
    <property type="protein sequence ID" value="CAE7209274.1"/>
    <property type="molecule type" value="Genomic_DNA"/>
</dbReference>
<dbReference type="AlphaFoldDB" id="A0A812JRN0"/>
<dbReference type="Proteomes" id="UP000604046">
    <property type="component" value="Unassembled WGS sequence"/>
</dbReference>
<accession>A0A812JRN0</accession>
<evidence type="ECO:0000256" key="1">
    <source>
        <dbReference type="SAM" id="Phobius"/>
    </source>
</evidence>
<evidence type="ECO:0000256" key="2">
    <source>
        <dbReference type="SAM" id="SignalP"/>
    </source>
</evidence>
<keyword evidence="1" id="KW-0812">Transmembrane</keyword>
<keyword evidence="2" id="KW-0732">Signal</keyword>
<evidence type="ECO:0000313" key="3">
    <source>
        <dbReference type="EMBL" id="CAE7209274.1"/>
    </source>
</evidence>
<sequence>MLGTHGRMCRLLFGLLLLCLACVCISQLDKGPDTFLVFWALGLLAGFILALVHAPEDSAGKEFSCPWRCKALLCGFVVLVTAFAAACPWLLMPKLGHFKRQGVVDLRWEQMFTLLAISSIWVSCMLKTHPRSTHAHDAKWCMFGYWVTTLAFQVAHICLALGFKNVHIFWITFGNATESVVLTWIGYVFQIRMTGIRSRSSHTGLSSFFVLLMGGGLVVTTSSNALVGKGMLPLGLTLSTNITFGVIWTSFTILVCASLAGSMALQEVRRVRGPARKQAKWAARILGLELLTCGLLGVTTSCTWLPVAILHSLQLAVAPGGREGTKFAWVFLRFPAIARRCAWVVNSLGLAFLSGILWQDSPPRDDEEPILTGACTRGLTSMSQLLSASEQEVYHDVVKQLASRGFRLGSLLSFWEQLLEEDRLMPDFDPTRSLTNDVVRGAIIPESRRGDEGFALASLWSAGAGIRPQVMVSHNWTNSFRNLVAAILADALEAQVYGEVAAEITTEEGIEQVRSQLSGKLERTYWVCAFSVNQHASICAGFGPEPPRKTDEWKSWNMKRLDSVTGKVFPLCSCKVEKVFSNSNGRCELNKFDDMMAYLAGEVAGFWQLVVVDDDFDVFYRAWCVAELFQASVLRMKSKVQVSSQQSVDLNYDKLSLLDVRQCMASAQEDKDMIISKIYDVDAFNLRLQELVFSTEEGLFAEWIDGRERSRQVGTILRRCALSFDSTGGGHRLSSRGCLPRWHRAVSDSDGSSQEWSESDDG</sequence>
<proteinExistence type="predicted"/>
<keyword evidence="4" id="KW-1185">Reference proteome</keyword>
<reference evidence="3" key="1">
    <citation type="submission" date="2021-02" db="EMBL/GenBank/DDBJ databases">
        <authorList>
            <person name="Dougan E. K."/>
            <person name="Rhodes N."/>
            <person name="Thang M."/>
            <person name="Chan C."/>
        </authorList>
    </citation>
    <scope>NUCLEOTIDE SEQUENCE</scope>
</reference>
<feature type="transmembrane region" description="Helical" evidence="1">
    <location>
        <begin position="201"/>
        <end position="222"/>
    </location>
</feature>
<evidence type="ECO:0000313" key="4">
    <source>
        <dbReference type="Proteomes" id="UP000604046"/>
    </source>
</evidence>
<protein>
    <submittedName>
        <fullName evidence="3">Uncharacterized protein</fullName>
    </submittedName>
</protein>
<feature type="signal peptide" evidence="2">
    <location>
        <begin position="1"/>
        <end position="26"/>
    </location>
</feature>
<feature type="transmembrane region" description="Helical" evidence="1">
    <location>
        <begin position="242"/>
        <end position="265"/>
    </location>
</feature>
<feature type="transmembrane region" description="Helical" evidence="1">
    <location>
        <begin position="286"/>
        <end position="307"/>
    </location>
</feature>
<feature type="transmembrane region" description="Helical" evidence="1">
    <location>
        <begin position="140"/>
        <end position="162"/>
    </location>
</feature>
<feature type="transmembrane region" description="Helical" evidence="1">
    <location>
        <begin position="168"/>
        <end position="189"/>
    </location>
</feature>
<keyword evidence="1" id="KW-1133">Transmembrane helix</keyword>
<feature type="chain" id="PRO_5032869541" evidence="2">
    <location>
        <begin position="27"/>
        <end position="762"/>
    </location>
</feature>
<dbReference type="OrthoDB" id="442805at2759"/>
<comment type="caution">
    <text evidence="3">The sequence shown here is derived from an EMBL/GenBank/DDBJ whole genome shotgun (WGS) entry which is preliminary data.</text>
</comment>
<feature type="transmembrane region" description="Helical" evidence="1">
    <location>
        <begin position="36"/>
        <end position="52"/>
    </location>
</feature>
<name>A0A812JRN0_9DINO</name>